<dbReference type="Proteomes" id="UP000308600">
    <property type="component" value="Unassembled WGS sequence"/>
</dbReference>
<gene>
    <name evidence="1" type="ORF">BDN72DRAFT_899803</name>
</gene>
<evidence type="ECO:0000313" key="2">
    <source>
        <dbReference type="Proteomes" id="UP000308600"/>
    </source>
</evidence>
<organism evidence="1 2">
    <name type="scientific">Pluteus cervinus</name>
    <dbReference type="NCBI Taxonomy" id="181527"/>
    <lineage>
        <taxon>Eukaryota</taxon>
        <taxon>Fungi</taxon>
        <taxon>Dikarya</taxon>
        <taxon>Basidiomycota</taxon>
        <taxon>Agaricomycotina</taxon>
        <taxon>Agaricomycetes</taxon>
        <taxon>Agaricomycetidae</taxon>
        <taxon>Agaricales</taxon>
        <taxon>Pluteineae</taxon>
        <taxon>Pluteaceae</taxon>
        <taxon>Pluteus</taxon>
    </lineage>
</organism>
<name>A0ACD3ANH1_9AGAR</name>
<evidence type="ECO:0000313" key="1">
    <source>
        <dbReference type="EMBL" id="TFK66472.1"/>
    </source>
</evidence>
<reference evidence="1 2" key="1">
    <citation type="journal article" date="2019" name="Nat. Ecol. Evol.">
        <title>Megaphylogeny resolves global patterns of mushroom evolution.</title>
        <authorList>
            <person name="Varga T."/>
            <person name="Krizsan K."/>
            <person name="Foldi C."/>
            <person name="Dima B."/>
            <person name="Sanchez-Garcia M."/>
            <person name="Sanchez-Ramirez S."/>
            <person name="Szollosi G.J."/>
            <person name="Szarkandi J.G."/>
            <person name="Papp V."/>
            <person name="Albert L."/>
            <person name="Andreopoulos W."/>
            <person name="Angelini C."/>
            <person name="Antonin V."/>
            <person name="Barry K.W."/>
            <person name="Bougher N.L."/>
            <person name="Buchanan P."/>
            <person name="Buyck B."/>
            <person name="Bense V."/>
            <person name="Catcheside P."/>
            <person name="Chovatia M."/>
            <person name="Cooper J."/>
            <person name="Damon W."/>
            <person name="Desjardin D."/>
            <person name="Finy P."/>
            <person name="Geml J."/>
            <person name="Haridas S."/>
            <person name="Hughes K."/>
            <person name="Justo A."/>
            <person name="Karasinski D."/>
            <person name="Kautmanova I."/>
            <person name="Kiss B."/>
            <person name="Kocsube S."/>
            <person name="Kotiranta H."/>
            <person name="LaButti K.M."/>
            <person name="Lechner B.E."/>
            <person name="Liimatainen K."/>
            <person name="Lipzen A."/>
            <person name="Lukacs Z."/>
            <person name="Mihaltcheva S."/>
            <person name="Morgado L.N."/>
            <person name="Niskanen T."/>
            <person name="Noordeloos M.E."/>
            <person name="Ohm R.A."/>
            <person name="Ortiz-Santana B."/>
            <person name="Ovrebo C."/>
            <person name="Racz N."/>
            <person name="Riley R."/>
            <person name="Savchenko A."/>
            <person name="Shiryaev A."/>
            <person name="Soop K."/>
            <person name="Spirin V."/>
            <person name="Szebenyi C."/>
            <person name="Tomsovsky M."/>
            <person name="Tulloss R.E."/>
            <person name="Uehling J."/>
            <person name="Grigoriev I.V."/>
            <person name="Vagvolgyi C."/>
            <person name="Papp T."/>
            <person name="Martin F.M."/>
            <person name="Miettinen O."/>
            <person name="Hibbett D.S."/>
            <person name="Nagy L.G."/>
        </authorList>
    </citation>
    <scope>NUCLEOTIDE SEQUENCE [LARGE SCALE GENOMIC DNA]</scope>
    <source>
        <strain evidence="1 2">NL-1719</strain>
    </source>
</reference>
<protein>
    <submittedName>
        <fullName evidence="1">Uncharacterized protein</fullName>
    </submittedName>
</protein>
<sequence>MALESASFGQSKLIFRRIQPQIREKRTLISSFLALKSAKSRTTNGGSFPGPAWCKGCLAARIEELRKADVRDALTGIGAARSEEELLEAAMTENSPVKPRTGKPKQHLLPHLKVCTHTDWDGLNHYWNGAIKNLQFEMDEHEMAVNLAEE</sequence>
<accession>A0ACD3ANH1</accession>
<keyword evidence="2" id="KW-1185">Reference proteome</keyword>
<dbReference type="EMBL" id="ML208404">
    <property type="protein sequence ID" value="TFK66472.1"/>
    <property type="molecule type" value="Genomic_DNA"/>
</dbReference>
<proteinExistence type="predicted"/>